<dbReference type="GeneID" id="56079102"/>
<dbReference type="InterPro" id="IPR011991">
    <property type="entry name" value="ArsR-like_HTH"/>
</dbReference>
<dbReference type="GO" id="GO:0045892">
    <property type="term" value="P:negative regulation of DNA-templated transcription"/>
    <property type="evidence" value="ECO:0007669"/>
    <property type="project" value="TreeGrafter"/>
</dbReference>
<accession>A0A7D5TDR5</accession>
<evidence type="ECO:0000259" key="4">
    <source>
        <dbReference type="PROSITE" id="PS51077"/>
    </source>
</evidence>
<dbReference type="Gene3D" id="3.30.450.40">
    <property type="match status" value="1"/>
</dbReference>
<dbReference type="PROSITE" id="PS51078">
    <property type="entry name" value="ICLR_ED"/>
    <property type="match status" value="1"/>
</dbReference>
<dbReference type="EMBL" id="CP058910">
    <property type="protein sequence ID" value="QLH78436.1"/>
    <property type="molecule type" value="Genomic_DNA"/>
</dbReference>
<evidence type="ECO:0000256" key="1">
    <source>
        <dbReference type="ARBA" id="ARBA00023015"/>
    </source>
</evidence>
<evidence type="ECO:0000256" key="3">
    <source>
        <dbReference type="ARBA" id="ARBA00023163"/>
    </source>
</evidence>
<dbReference type="KEGG" id="hrr:HZS55_14525"/>
<proteinExistence type="predicted"/>
<dbReference type="GO" id="GO:0003677">
    <property type="term" value="F:DNA binding"/>
    <property type="evidence" value="ECO:0007669"/>
    <property type="project" value="UniProtKB-KW"/>
</dbReference>
<feature type="domain" description="IclR-ED" evidence="5">
    <location>
        <begin position="68"/>
        <end position="267"/>
    </location>
</feature>
<dbReference type="InterPro" id="IPR029016">
    <property type="entry name" value="GAF-like_dom_sf"/>
</dbReference>
<dbReference type="SUPFAM" id="SSF46785">
    <property type="entry name" value="Winged helix' DNA-binding domain"/>
    <property type="match status" value="1"/>
</dbReference>
<organism evidence="6 7">
    <name type="scientific">Halosimplex rubrum</name>
    <dbReference type="NCBI Taxonomy" id="869889"/>
    <lineage>
        <taxon>Archaea</taxon>
        <taxon>Methanobacteriati</taxon>
        <taxon>Methanobacteriota</taxon>
        <taxon>Stenosarchaea group</taxon>
        <taxon>Halobacteria</taxon>
        <taxon>Halobacteriales</taxon>
        <taxon>Haloarculaceae</taxon>
        <taxon>Halosimplex</taxon>
    </lineage>
</organism>
<dbReference type="InterPro" id="IPR005471">
    <property type="entry name" value="Tscrpt_reg_IclR_N"/>
</dbReference>
<feature type="domain" description="HTH iclR-type" evidence="4">
    <location>
        <begin position="8"/>
        <end position="67"/>
    </location>
</feature>
<dbReference type="SUPFAM" id="SSF55781">
    <property type="entry name" value="GAF domain-like"/>
    <property type="match status" value="1"/>
</dbReference>
<evidence type="ECO:0000256" key="2">
    <source>
        <dbReference type="ARBA" id="ARBA00023125"/>
    </source>
</evidence>
<dbReference type="SMART" id="SM00346">
    <property type="entry name" value="HTH_ICLR"/>
    <property type="match status" value="1"/>
</dbReference>
<dbReference type="RefSeq" id="WP_179908319.1">
    <property type="nucleotide sequence ID" value="NZ_CP058910.1"/>
</dbReference>
<gene>
    <name evidence="6" type="ORF">HZS55_14525</name>
</gene>
<evidence type="ECO:0000259" key="5">
    <source>
        <dbReference type="PROSITE" id="PS51078"/>
    </source>
</evidence>
<evidence type="ECO:0000313" key="7">
    <source>
        <dbReference type="Proteomes" id="UP000509667"/>
    </source>
</evidence>
<dbReference type="InterPro" id="IPR036390">
    <property type="entry name" value="WH_DNA-bd_sf"/>
</dbReference>
<dbReference type="GO" id="GO:0003700">
    <property type="term" value="F:DNA-binding transcription factor activity"/>
    <property type="evidence" value="ECO:0007669"/>
    <property type="project" value="TreeGrafter"/>
</dbReference>
<dbReference type="Pfam" id="PF01614">
    <property type="entry name" value="IclR_C"/>
    <property type="match status" value="2"/>
</dbReference>
<name>A0A7D5TDR5_9EURY</name>
<dbReference type="PANTHER" id="PTHR30136:SF35">
    <property type="entry name" value="HTH-TYPE TRANSCRIPTIONAL REGULATOR RV1719"/>
    <property type="match status" value="1"/>
</dbReference>
<dbReference type="Proteomes" id="UP000509667">
    <property type="component" value="Chromosome"/>
</dbReference>
<reference evidence="6 7" key="1">
    <citation type="submission" date="2020-07" db="EMBL/GenBank/DDBJ databases">
        <title>Halosimplex pelagicum sp. nov. and Halosimplex rubrum sp. nov., isolated from salted brown alga Laminaria, and emended description of the genus Halosimplex.</title>
        <authorList>
            <person name="Cui H."/>
        </authorList>
    </citation>
    <scope>NUCLEOTIDE SEQUENCE [LARGE SCALE GENOMIC DNA]</scope>
    <source>
        <strain evidence="6 7">R27</strain>
    </source>
</reference>
<evidence type="ECO:0000313" key="6">
    <source>
        <dbReference type="EMBL" id="QLH78436.1"/>
    </source>
</evidence>
<dbReference type="CDD" id="cd00090">
    <property type="entry name" value="HTH_ARSR"/>
    <property type="match status" value="1"/>
</dbReference>
<dbReference type="AlphaFoldDB" id="A0A7D5TDR5"/>
<dbReference type="InterPro" id="IPR014757">
    <property type="entry name" value="Tscrpt_reg_IclR_C"/>
</dbReference>
<keyword evidence="7" id="KW-1185">Reference proteome</keyword>
<dbReference type="PROSITE" id="PS51077">
    <property type="entry name" value="HTH_ICLR"/>
    <property type="match status" value="1"/>
</dbReference>
<keyword evidence="2" id="KW-0238">DNA-binding</keyword>
<keyword evidence="3" id="KW-0804">Transcription</keyword>
<protein>
    <submittedName>
        <fullName evidence="6">IclR family transcriptional regulator</fullName>
    </submittedName>
</protein>
<dbReference type="InterPro" id="IPR036388">
    <property type="entry name" value="WH-like_DNA-bd_sf"/>
</dbReference>
<dbReference type="Gene3D" id="1.10.10.10">
    <property type="entry name" value="Winged helix-like DNA-binding domain superfamily/Winged helix DNA-binding domain"/>
    <property type="match status" value="1"/>
</dbReference>
<dbReference type="Pfam" id="PF09339">
    <property type="entry name" value="HTH_IclR"/>
    <property type="match status" value="1"/>
</dbReference>
<keyword evidence="1" id="KW-0805">Transcription regulation</keyword>
<dbReference type="OrthoDB" id="14763at2157"/>
<dbReference type="PANTHER" id="PTHR30136">
    <property type="entry name" value="HELIX-TURN-HELIX TRANSCRIPTIONAL REGULATOR, ICLR FAMILY"/>
    <property type="match status" value="1"/>
</dbReference>
<dbReference type="InterPro" id="IPR050707">
    <property type="entry name" value="HTH_MetabolicPath_Reg"/>
</dbReference>
<sequence>MDRPGHHVKSDVTAFRIIQALEQSEKMGVSDITKKTGIAKSSVYKHLDTLRALGFITKEGTTYSLSLRWLEIGNGILKQRSVYEIARPEVDRLSQLTGETVSLVVEEEGDAVYLEQTQTDGDTAGPIAKGERLPVSASAAGKAILSYRPESEVKGLLAETEFVDEVDQLFSELRALRNQRLVIERDTRQQDTLSAGAFEGHRHEGDHREPYRELNSIAVPIRNADNYAVAAIELSGPQATLYGRRLEEEVTSLLVNTAKSIETSLVQRAED</sequence>